<dbReference type="Proteomes" id="UP000655225">
    <property type="component" value="Unassembled WGS sequence"/>
</dbReference>
<feature type="compositionally biased region" description="Basic and acidic residues" evidence="2">
    <location>
        <begin position="337"/>
        <end position="352"/>
    </location>
</feature>
<feature type="compositionally biased region" description="Basic and acidic residues" evidence="2">
    <location>
        <begin position="261"/>
        <end position="274"/>
    </location>
</feature>
<evidence type="ECO:0008006" key="5">
    <source>
        <dbReference type="Google" id="ProtNLM"/>
    </source>
</evidence>
<dbReference type="AlphaFoldDB" id="A0A834YNM1"/>
<protein>
    <recommendedName>
        <fullName evidence="5">Regulator of Vps4 activity in the MVB pathway protein</fullName>
    </recommendedName>
</protein>
<feature type="region of interest" description="Disordered" evidence="2">
    <location>
        <begin position="203"/>
        <end position="229"/>
    </location>
</feature>
<dbReference type="Gene3D" id="1.20.1260.60">
    <property type="entry name" value="Vacuolar protein sorting-associated protein Ist1"/>
    <property type="match status" value="1"/>
</dbReference>
<dbReference type="Pfam" id="PF03398">
    <property type="entry name" value="Ist1"/>
    <property type="match status" value="1"/>
</dbReference>
<name>A0A834YNM1_TETSI</name>
<dbReference type="FunFam" id="1.20.1260.60:FF:000002">
    <property type="entry name" value="Vacuolar protein sorting-associated protein IST1"/>
    <property type="match status" value="1"/>
</dbReference>
<evidence type="ECO:0000313" key="3">
    <source>
        <dbReference type="EMBL" id="KAF8389783.1"/>
    </source>
</evidence>
<evidence type="ECO:0000256" key="1">
    <source>
        <dbReference type="ARBA" id="ARBA00005536"/>
    </source>
</evidence>
<evidence type="ECO:0000256" key="2">
    <source>
        <dbReference type="SAM" id="MobiDB-lite"/>
    </source>
</evidence>
<dbReference type="PANTHER" id="PTHR12161:SF16">
    <property type="entry name" value="REGULATOR OF VPS4 ACTIVITY IN THE MVB PATHWAY PROTEIN"/>
    <property type="match status" value="1"/>
</dbReference>
<dbReference type="InterPro" id="IPR042277">
    <property type="entry name" value="IST1-like"/>
</dbReference>
<dbReference type="GO" id="GO:0015031">
    <property type="term" value="P:protein transport"/>
    <property type="evidence" value="ECO:0007669"/>
    <property type="project" value="InterPro"/>
</dbReference>
<comment type="caution">
    <text evidence="3">The sequence shown here is derived from an EMBL/GenBank/DDBJ whole genome shotgun (WGS) entry which is preliminary data.</text>
</comment>
<accession>A0A834YNM1</accession>
<dbReference type="PANTHER" id="PTHR12161">
    <property type="entry name" value="IST1 FAMILY MEMBER"/>
    <property type="match status" value="1"/>
</dbReference>
<comment type="similarity">
    <text evidence="1">Belongs to the IST1 family.</text>
</comment>
<dbReference type="InterPro" id="IPR005061">
    <property type="entry name" value="Ist1"/>
</dbReference>
<evidence type="ECO:0000313" key="4">
    <source>
        <dbReference type="Proteomes" id="UP000655225"/>
    </source>
</evidence>
<dbReference type="OrthoDB" id="29853at2759"/>
<proteinExistence type="inferred from homology"/>
<feature type="region of interest" description="Disordered" evidence="2">
    <location>
        <begin position="260"/>
        <end position="374"/>
    </location>
</feature>
<dbReference type="EMBL" id="JABCRI010000018">
    <property type="protein sequence ID" value="KAF8389783.1"/>
    <property type="molecule type" value="Genomic_DNA"/>
</dbReference>
<dbReference type="OMA" id="MVEGYCL"/>
<reference evidence="3 4" key="1">
    <citation type="submission" date="2020-04" db="EMBL/GenBank/DDBJ databases">
        <title>Plant Genome Project.</title>
        <authorList>
            <person name="Zhang R.-G."/>
        </authorList>
    </citation>
    <scope>NUCLEOTIDE SEQUENCE [LARGE SCALE GENOMIC DNA]</scope>
    <source>
        <strain evidence="3">YNK0</strain>
        <tissue evidence="3">Leaf</tissue>
    </source>
</reference>
<gene>
    <name evidence="3" type="ORF">HHK36_024302</name>
</gene>
<sequence length="513" mass="57861">MGRKLDALLGRTTFKISKLKPLVSLAISRLAILKNQRQVRCSQSRSDVLHLLNAGHHDRALLRVEHVIKDKNFLDVFVMLEGYCHLLIERVSLMENSKECPEELKEAISSLLFAASRCGEFPELIEIRAVFASLFGKEFVARAVELRNNCGVNHKMIQKLSTRQPSLESRLMVLKEIASENEITLHLEEAYSVINEEKLDLNQKQNQPENDPSLPKEIEQDKQFSGSMKSRKYKDVAAAAQAAFESAAYAADAARAAVELSRSESQDKDPDDQSSRTPRQRYMSDDDGSSKSRFRTARDSASGKIENSNGGLENIHPVNKFSSESEDEEIVKKHKESRSELKRGKNKAKFERSPSSSSSDSAGDETNMSPNVLGQIERLRKEIVYDETGNEQNRIPWSKHRDLDLDRKSSYLTNEFPKTRQFNAVKDDRTDENGINLHNPSQMPIRLRSGADPHNLLHVPIDKLASGSGNPMAYATEGRSGFESAHYLDGAEEERAQLSNIERRPISLRSRRV</sequence>
<organism evidence="3 4">
    <name type="scientific">Tetracentron sinense</name>
    <name type="common">Spur-leaf</name>
    <dbReference type="NCBI Taxonomy" id="13715"/>
    <lineage>
        <taxon>Eukaryota</taxon>
        <taxon>Viridiplantae</taxon>
        <taxon>Streptophyta</taxon>
        <taxon>Embryophyta</taxon>
        <taxon>Tracheophyta</taxon>
        <taxon>Spermatophyta</taxon>
        <taxon>Magnoliopsida</taxon>
        <taxon>Trochodendrales</taxon>
        <taxon>Trochodendraceae</taxon>
        <taxon>Tetracentron</taxon>
    </lineage>
</organism>
<keyword evidence="4" id="KW-1185">Reference proteome</keyword>